<evidence type="ECO:0000313" key="2">
    <source>
        <dbReference type="EMBL" id="TYR76325.1"/>
    </source>
</evidence>
<dbReference type="AlphaFoldDB" id="A0A5D4KHT7"/>
<evidence type="ECO:0000256" key="1">
    <source>
        <dbReference type="SAM" id="MobiDB-lite"/>
    </source>
</evidence>
<dbReference type="EMBL" id="VTEH01000003">
    <property type="protein sequence ID" value="TYR76325.1"/>
    <property type="molecule type" value="Genomic_DNA"/>
</dbReference>
<feature type="compositionally biased region" description="Polar residues" evidence="1">
    <location>
        <begin position="106"/>
        <end position="127"/>
    </location>
</feature>
<dbReference type="Proteomes" id="UP000323317">
    <property type="component" value="Unassembled WGS sequence"/>
</dbReference>
<evidence type="ECO:0000313" key="3">
    <source>
        <dbReference type="Proteomes" id="UP000323317"/>
    </source>
</evidence>
<sequence>MPASSFIEIEKEIKFKTVSETGNLKNKSGSASISSDRQMFQREKKAVFPFILFGLFDPEELGAEAGRNKSGSASISSDRQMFEREKKAVFPFILLGLFDPEELSPFESQNEPPSAETDNYTIKSYPP</sequence>
<gene>
    <name evidence="2" type="ORF">FZC79_05395</name>
</gene>
<name>A0A5D4KHT7_9BACI</name>
<feature type="region of interest" description="Disordered" evidence="1">
    <location>
        <begin position="104"/>
        <end position="127"/>
    </location>
</feature>
<protein>
    <submittedName>
        <fullName evidence="2">Uncharacterized protein</fullName>
    </submittedName>
</protein>
<accession>A0A5D4KHT7</accession>
<proteinExistence type="predicted"/>
<reference evidence="2 3" key="1">
    <citation type="submission" date="2019-08" db="EMBL/GenBank/DDBJ databases">
        <title>Bacillus genomes from the desert of Cuatro Cienegas, Coahuila.</title>
        <authorList>
            <person name="Olmedo-Alvarez G."/>
        </authorList>
    </citation>
    <scope>NUCLEOTIDE SEQUENCE [LARGE SCALE GENOMIC DNA]</scope>
    <source>
        <strain evidence="2 3">CH40_1T</strain>
    </source>
</reference>
<organism evidence="2 3">
    <name type="scientific">Rossellomorea vietnamensis</name>
    <dbReference type="NCBI Taxonomy" id="218284"/>
    <lineage>
        <taxon>Bacteria</taxon>
        <taxon>Bacillati</taxon>
        <taxon>Bacillota</taxon>
        <taxon>Bacilli</taxon>
        <taxon>Bacillales</taxon>
        <taxon>Bacillaceae</taxon>
        <taxon>Rossellomorea</taxon>
    </lineage>
</organism>
<comment type="caution">
    <text evidence="2">The sequence shown here is derived from an EMBL/GenBank/DDBJ whole genome shotgun (WGS) entry which is preliminary data.</text>
</comment>